<organism evidence="2 3">
    <name type="scientific">Richelia intracellularis HH01</name>
    <dbReference type="NCBI Taxonomy" id="1165094"/>
    <lineage>
        <taxon>Bacteria</taxon>
        <taxon>Bacillati</taxon>
        <taxon>Cyanobacteriota</taxon>
        <taxon>Cyanophyceae</taxon>
        <taxon>Nostocales</taxon>
        <taxon>Nostocaceae</taxon>
        <taxon>Richelia</taxon>
    </lineage>
</organism>
<dbReference type="AlphaFoldDB" id="M1X4Q5"/>
<dbReference type="InterPro" id="IPR002645">
    <property type="entry name" value="STAS_dom"/>
</dbReference>
<dbReference type="STRING" id="1165094.RINTHH_3960"/>
<reference evidence="3" key="2">
    <citation type="submission" date="2016-01" db="EMBL/GenBank/DDBJ databases">
        <title>Diatom-associated endosymboitic cyanobacterium lacks core nitrogen metabolism enzymes.</title>
        <authorList>
            <person name="Hilton J.A."/>
            <person name="Foster R.A."/>
            <person name="Tripp H.J."/>
            <person name="Carter B.J."/>
            <person name="Zehr J.P."/>
            <person name="Villareal T.A."/>
        </authorList>
    </citation>
    <scope>NUCLEOTIDE SEQUENCE [LARGE SCALE GENOMIC DNA]</scope>
    <source>
        <strain evidence="3">HH01</strain>
    </source>
</reference>
<name>M1X4Q5_9NOST</name>
<feature type="domain" description="STAS" evidence="1">
    <location>
        <begin position="1"/>
        <end position="62"/>
    </location>
</feature>
<accession>M1X4Q5</accession>
<sequence length="86" mass="9444">MLGVTACLAIENTVKDGVHRGLQVFIVSAAGKVKQRLERFDLSQILPPNHLLANRTEALQQALFFVIKYSGYTSSNILALDDSTIL</sequence>
<proteinExistence type="predicted"/>
<evidence type="ECO:0000313" key="3">
    <source>
        <dbReference type="Proteomes" id="UP000053051"/>
    </source>
</evidence>
<evidence type="ECO:0000259" key="1">
    <source>
        <dbReference type="PROSITE" id="PS50801"/>
    </source>
</evidence>
<keyword evidence="3" id="KW-1185">Reference proteome</keyword>
<reference evidence="2 3" key="1">
    <citation type="submission" date="2012-05" db="EMBL/GenBank/DDBJ databases">
        <authorList>
            <person name="Hilton J."/>
        </authorList>
    </citation>
    <scope>NUCLEOTIDE SEQUENCE [LARGE SCALE GENOMIC DNA]</scope>
    <source>
        <strain evidence="2 3">HH01</strain>
    </source>
</reference>
<dbReference type="Proteomes" id="UP000053051">
    <property type="component" value="Unassembled WGS sequence"/>
</dbReference>
<evidence type="ECO:0000313" key="2">
    <source>
        <dbReference type="EMBL" id="CCH66551.1"/>
    </source>
</evidence>
<dbReference type="InterPro" id="IPR036513">
    <property type="entry name" value="STAS_dom_sf"/>
</dbReference>
<dbReference type="EMBL" id="CAIY01000025">
    <property type="protein sequence ID" value="CCH66551.1"/>
    <property type="molecule type" value="Genomic_DNA"/>
</dbReference>
<dbReference type="Gene3D" id="3.30.750.24">
    <property type="entry name" value="STAS domain"/>
    <property type="match status" value="1"/>
</dbReference>
<protein>
    <submittedName>
        <fullName evidence="2">Sulfate permease family protein</fullName>
    </submittedName>
</protein>
<comment type="caution">
    <text evidence="2">The sequence shown here is derived from an EMBL/GenBank/DDBJ whole genome shotgun (WGS) entry which is preliminary data.</text>
</comment>
<dbReference type="PROSITE" id="PS50801">
    <property type="entry name" value="STAS"/>
    <property type="match status" value="1"/>
</dbReference>
<gene>
    <name evidence="2" type="ORF">RINTHH_3960</name>
</gene>